<comment type="similarity">
    <text evidence="1">Belongs to the LamB/PxpA family.</text>
</comment>
<dbReference type="GO" id="GO:0005524">
    <property type="term" value="F:ATP binding"/>
    <property type="evidence" value="ECO:0007669"/>
    <property type="project" value="UniProtKB-UniRule"/>
</dbReference>
<evidence type="ECO:0000313" key="4">
    <source>
        <dbReference type="Proteomes" id="UP000031866"/>
    </source>
</evidence>
<dbReference type="Pfam" id="PF03746">
    <property type="entry name" value="LamB_YcsF"/>
    <property type="match status" value="1"/>
</dbReference>
<dbReference type="InterPro" id="IPR005501">
    <property type="entry name" value="LamB/YcsF/PxpA-like"/>
</dbReference>
<evidence type="ECO:0000256" key="1">
    <source>
        <dbReference type="HAMAP-Rule" id="MF_00691"/>
    </source>
</evidence>
<name>A0A0B5QAP8_CLOBE</name>
<dbReference type="Proteomes" id="UP000821656">
    <property type="component" value="Unassembled WGS sequence"/>
</dbReference>
<evidence type="ECO:0000313" key="2">
    <source>
        <dbReference type="EMBL" id="AJG99289.1"/>
    </source>
</evidence>
<dbReference type="NCBIfam" id="NF003814">
    <property type="entry name" value="PRK05406.1-3"/>
    <property type="match status" value="1"/>
</dbReference>
<proteinExistence type="inferred from homology"/>
<dbReference type="NCBIfam" id="NF003816">
    <property type="entry name" value="PRK05406.1-5"/>
    <property type="match status" value="1"/>
</dbReference>
<dbReference type="GO" id="GO:0005975">
    <property type="term" value="P:carbohydrate metabolic process"/>
    <property type="evidence" value="ECO:0007669"/>
    <property type="project" value="InterPro"/>
</dbReference>
<comment type="catalytic activity">
    <reaction evidence="1">
        <text>5-oxo-L-proline + ATP + 2 H2O = L-glutamate + ADP + phosphate + H(+)</text>
        <dbReference type="Rhea" id="RHEA:10348"/>
        <dbReference type="ChEBI" id="CHEBI:15377"/>
        <dbReference type="ChEBI" id="CHEBI:15378"/>
        <dbReference type="ChEBI" id="CHEBI:29985"/>
        <dbReference type="ChEBI" id="CHEBI:30616"/>
        <dbReference type="ChEBI" id="CHEBI:43474"/>
        <dbReference type="ChEBI" id="CHEBI:58402"/>
        <dbReference type="ChEBI" id="CHEBI:456216"/>
        <dbReference type="EC" id="3.5.2.9"/>
    </reaction>
</comment>
<dbReference type="EC" id="3.5.2.9" evidence="1"/>
<dbReference type="EMBL" id="CP010086">
    <property type="protein sequence ID" value="AJG99289.1"/>
    <property type="molecule type" value="Genomic_DNA"/>
</dbReference>
<reference evidence="4" key="1">
    <citation type="submission" date="2014-12" db="EMBL/GenBank/DDBJ databases">
        <title>Genome sequence of Clostridium beijerinckii strain 59B.</title>
        <authorList>
            <person name="Little G.T."/>
            <person name="Minton N.P."/>
        </authorList>
    </citation>
    <scope>NUCLEOTIDE SEQUENCE [LARGE SCALE GENOMIC DNA]</scope>
    <source>
        <strain evidence="4">59B</strain>
    </source>
</reference>
<gene>
    <name evidence="1" type="primary">pxpA</name>
    <name evidence="3" type="ORF">DFH45_004502</name>
    <name evidence="2" type="ORF">LF65_02716</name>
</gene>
<dbReference type="PANTHER" id="PTHR30292">
    <property type="entry name" value="UNCHARACTERIZED PROTEIN YBGL-RELATED"/>
    <property type="match status" value="1"/>
</dbReference>
<dbReference type="CDD" id="cd10787">
    <property type="entry name" value="LamB_YcsF_like"/>
    <property type="match status" value="1"/>
</dbReference>
<evidence type="ECO:0000313" key="3">
    <source>
        <dbReference type="EMBL" id="NRV11539.1"/>
    </source>
</evidence>
<dbReference type="OrthoDB" id="9773478at2"/>
<keyword evidence="1" id="KW-0547">Nucleotide-binding</keyword>
<protein>
    <recommendedName>
        <fullName evidence="1">5-oxoprolinase subunit A</fullName>
        <shortName evidence="1">5-OPase subunit A</shortName>
        <ecNumber evidence="1">3.5.2.9</ecNumber>
    </recommendedName>
    <alternativeName>
        <fullName evidence="1">5-oxoprolinase (ATP-hydrolyzing) subunit A</fullName>
    </alternativeName>
</protein>
<dbReference type="STRING" id="1520.LF65_02716"/>
<dbReference type="PANTHER" id="PTHR30292:SF0">
    <property type="entry name" value="5-OXOPROLINASE SUBUNIT A"/>
    <property type="match status" value="1"/>
</dbReference>
<dbReference type="SUPFAM" id="SSF88713">
    <property type="entry name" value="Glycoside hydrolase/deacetylase"/>
    <property type="match status" value="1"/>
</dbReference>
<dbReference type="EMBL" id="JABSXK010000001">
    <property type="protein sequence ID" value="NRV11539.1"/>
    <property type="molecule type" value="Genomic_DNA"/>
</dbReference>
<comment type="function">
    <text evidence="1">Catalyzes the cleavage of 5-oxoproline to form L-glutamate coupled to the hydrolysis of ATP to ADP and inorganic phosphate.</text>
</comment>
<reference evidence="3" key="3">
    <citation type="submission" date="2020-05" db="EMBL/GenBank/DDBJ databases">
        <title>Genomic insights into acetone-butanol-ethanol (ABE) fermentation by sequencing solventogenic clostridia strains.</title>
        <authorList>
            <person name="Brown S."/>
        </authorList>
    </citation>
    <scope>NUCLEOTIDE SEQUENCE</scope>
    <source>
        <strain evidence="3">DJ126</strain>
    </source>
</reference>
<dbReference type="GO" id="GO:0017168">
    <property type="term" value="F:5-oxoprolinase (ATP-hydrolyzing) activity"/>
    <property type="evidence" value="ECO:0007669"/>
    <property type="project" value="UniProtKB-UniRule"/>
</dbReference>
<comment type="subunit">
    <text evidence="1">Forms a complex composed of PxpA, PxpB and PxpC.</text>
</comment>
<keyword evidence="1" id="KW-0067">ATP-binding</keyword>
<dbReference type="Proteomes" id="UP000031866">
    <property type="component" value="Chromosome"/>
</dbReference>
<organism evidence="2 4">
    <name type="scientific">Clostridium beijerinckii</name>
    <name type="common">Clostridium MP</name>
    <dbReference type="NCBI Taxonomy" id="1520"/>
    <lineage>
        <taxon>Bacteria</taxon>
        <taxon>Bacillati</taxon>
        <taxon>Bacillota</taxon>
        <taxon>Clostridia</taxon>
        <taxon>Eubacteriales</taxon>
        <taxon>Clostridiaceae</taxon>
        <taxon>Clostridium</taxon>
    </lineage>
</organism>
<dbReference type="KEGG" id="cbei:LF65_02716"/>
<reference evidence="2" key="2">
    <citation type="submission" date="2016-02" db="EMBL/GenBank/DDBJ databases">
        <title>Genome sequence of Clostridium beijerinckii strain 59B.</title>
        <authorList>
            <person name="Little G.T."/>
            <person name="Minton N.P."/>
        </authorList>
    </citation>
    <scope>NUCLEOTIDE SEQUENCE</scope>
    <source>
        <strain evidence="2">NCIMB 14988</strain>
    </source>
</reference>
<dbReference type="HAMAP" id="MF_00691">
    <property type="entry name" value="PxpA"/>
    <property type="match status" value="1"/>
</dbReference>
<sequence>MYKIDLNCDLGESFGSYKLGLDEEVISYISSANIACGFHAADPLVMDYTVKLAKAAGVSVGAHPGFPDLVGFGRRNMNVSPKEAKAMVQYQIGALDSFCRAQGIKMQHVKPHGALYNMAGKDLKLAEAICEGIYEVNPELILLALSGSEMINAAQNIGLKVAREAFADRAYEEDGSLVARTKEGAMITDEEVAIKRVIKMIKENKVTTITGKDIPIKVDSICVHGDGAKALEFVKKIKLSLEEENIEIIPLHKIY</sequence>
<dbReference type="InterPro" id="IPR011330">
    <property type="entry name" value="Glyco_hydro/deAcase_b/a-brl"/>
</dbReference>
<accession>A0A0B5QAP8</accession>
<dbReference type="RefSeq" id="WP_041896656.1">
    <property type="nucleotide sequence ID" value="NZ_CP010086.2"/>
</dbReference>
<dbReference type="Gene3D" id="3.20.20.370">
    <property type="entry name" value="Glycoside hydrolase/deacetylase"/>
    <property type="match status" value="1"/>
</dbReference>
<dbReference type="AlphaFoldDB" id="A0A0B5QAP8"/>
<keyword evidence="1" id="KW-0378">Hydrolase</keyword>